<accession>A0A2M9QAL2</accession>
<sequence length="52" mass="6427">MQAQSRFRTQLCLGIIDPKYDYSFWKKLSMPDVYQLTFQHLVFQDVQRIWQE</sequence>
<gene>
    <name evidence="1" type="ORF">CWD94_03530</name>
</gene>
<evidence type="ECO:0000313" key="1">
    <source>
        <dbReference type="EMBL" id="PJO45111.1"/>
    </source>
</evidence>
<dbReference type="AlphaFoldDB" id="A0A2M9QAL2"/>
<protein>
    <submittedName>
        <fullName evidence="1">Phosphoglycerate mutase</fullName>
    </submittedName>
</protein>
<proteinExistence type="predicted"/>
<comment type="caution">
    <text evidence="1">The sequence shown here is derived from an EMBL/GenBank/DDBJ whole genome shotgun (WGS) entry which is preliminary data.</text>
</comment>
<organism evidence="1 2">
    <name type="scientific">Lysinibacillus xylanilyticus</name>
    <dbReference type="NCBI Taxonomy" id="582475"/>
    <lineage>
        <taxon>Bacteria</taxon>
        <taxon>Bacillati</taxon>
        <taxon>Bacillota</taxon>
        <taxon>Bacilli</taxon>
        <taxon>Bacillales</taxon>
        <taxon>Bacillaceae</taxon>
        <taxon>Lysinibacillus</taxon>
    </lineage>
</organism>
<dbReference type="Proteomes" id="UP000232101">
    <property type="component" value="Unassembled WGS sequence"/>
</dbReference>
<evidence type="ECO:0000313" key="2">
    <source>
        <dbReference type="Proteomes" id="UP000232101"/>
    </source>
</evidence>
<reference evidence="1 2" key="1">
    <citation type="submission" date="2017-11" db="EMBL/GenBank/DDBJ databases">
        <title>Bacterial isolate from king chilli rhizosphere.</title>
        <authorList>
            <person name="Takhelmayum P."/>
            <person name="Sarangthem I."/>
        </authorList>
    </citation>
    <scope>NUCLEOTIDE SEQUENCE [LARGE SCALE GENOMIC DNA]</scope>
    <source>
        <strain evidence="2">t26</strain>
    </source>
</reference>
<dbReference type="EMBL" id="PHQY01000321">
    <property type="protein sequence ID" value="PJO45111.1"/>
    <property type="molecule type" value="Genomic_DNA"/>
</dbReference>
<name>A0A2M9QAL2_9BACI</name>